<dbReference type="Pfam" id="PF06947">
    <property type="entry name" value="DUF1290"/>
    <property type="match status" value="1"/>
</dbReference>
<dbReference type="RefSeq" id="WP_249314890.1">
    <property type="nucleotide sequence ID" value="NZ_JACRSR010000001.1"/>
</dbReference>
<accession>A0A926D420</accession>
<gene>
    <name evidence="2" type="ORF">H8696_03270</name>
</gene>
<comment type="caution">
    <text evidence="2">The sequence shown here is derived from an EMBL/GenBank/DDBJ whole genome shotgun (WGS) entry which is preliminary data.</text>
</comment>
<proteinExistence type="predicted"/>
<protein>
    <submittedName>
        <fullName evidence="2">DUF1290 domain-containing protein</fullName>
    </submittedName>
</protein>
<name>A0A926D420_9FIRM</name>
<dbReference type="AlphaFoldDB" id="A0A926D420"/>
<organism evidence="2 3">
    <name type="scientific">Gehongia tenuis</name>
    <dbReference type="NCBI Taxonomy" id="2763655"/>
    <lineage>
        <taxon>Bacteria</taxon>
        <taxon>Bacillati</taxon>
        <taxon>Bacillota</taxon>
        <taxon>Clostridia</taxon>
        <taxon>Christensenellales</taxon>
        <taxon>Christensenellaceae</taxon>
        <taxon>Gehongia</taxon>
    </lineage>
</organism>
<dbReference type="InterPro" id="IPR009709">
    <property type="entry name" value="DUF1290"/>
</dbReference>
<sequence length="113" mass="12864">MLYVILGLAAGAALQYFLPVGLPAGSEAYVISLVLVILGHIPLWLKARMSWPIFWRFLTETALALLITFWGERMDLPLYLAVWTALTWKVFHNYEALWRASIKKSEKTGVNKL</sequence>
<keyword evidence="3" id="KW-1185">Reference proteome</keyword>
<feature type="transmembrane region" description="Helical" evidence="1">
    <location>
        <begin position="29"/>
        <end position="46"/>
    </location>
</feature>
<evidence type="ECO:0000256" key="1">
    <source>
        <dbReference type="SAM" id="Phobius"/>
    </source>
</evidence>
<feature type="transmembrane region" description="Helical" evidence="1">
    <location>
        <begin position="53"/>
        <end position="70"/>
    </location>
</feature>
<reference evidence="2" key="1">
    <citation type="submission" date="2020-08" db="EMBL/GenBank/DDBJ databases">
        <title>Genome public.</title>
        <authorList>
            <person name="Liu C."/>
            <person name="Sun Q."/>
        </authorList>
    </citation>
    <scope>NUCLEOTIDE SEQUENCE</scope>
    <source>
        <strain evidence="2">NSJ-53</strain>
    </source>
</reference>
<evidence type="ECO:0000313" key="2">
    <source>
        <dbReference type="EMBL" id="MBC8530861.1"/>
    </source>
</evidence>
<dbReference type="EMBL" id="JACRSR010000001">
    <property type="protein sequence ID" value="MBC8530861.1"/>
    <property type="molecule type" value="Genomic_DNA"/>
</dbReference>
<evidence type="ECO:0000313" key="3">
    <source>
        <dbReference type="Proteomes" id="UP000623172"/>
    </source>
</evidence>
<keyword evidence="1" id="KW-0472">Membrane</keyword>
<keyword evidence="1" id="KW-0812">Transmembrane</keyword>
<keyword evidence="1" id="KW-1133">Transmembrane helix</keyword>
<dbReference type="Proteomes" id="UP000623172">
    <property type="component" value="Unassembled WGS sequence"/>
</dbReference>